<sequence length="116" mass="12866">MSRALAHKRVRPLGEHDDRGVNLPVRAVGRHADDRAAVAEEARDRRLGDERRAGLDRLLREPLVEPPSEDGVGVVVGLVAPRSGPHRNRGLVAVRREYREALLGDVAFERRAVDVD</sequence>
<name>M0HZW3_9EURY</name>
<dbReference type="EMBL" id="AOLM01000027">
    <property type="protein sequence ID" value="ELZ89298.1"/>
    <property type="molecule type" value="Genomic_DNA"/>
</dbReference>
<comment type="caution">
    <text evidence="2">The sequence shown here is derived from an EMBL/GenBank/DDBJ whole genome shotgun (WGS) entry which is preliminary data.</text>
</comment>
<evidence type="ECO:0000313" key="2">
    <source>
        <dbReference type="EMBL" id="ELZ89298.1"/>
    </source>
</evidence>
<protein>
    <submittedName>
        <fullName evidence="2">Uncharacterized protein</fullName>
    </submittedName>
</protein>
<proteinExistence type="predicted"/>
<keyword evidence="3" id="KW-1185">Reference proteome</keyword>
<dbReference type="Proteomes" id="UP000011508">
    <property type="component" value="Unassembled WGS sequence"/>
</dbReference>
<reference evidence="2 3" key="1">
    <citation type="journal article" date="2014" name="PLoS Genet.">
        <title>Phylogenetically driven sequencing of extremely halophilic archaea reveals strategies for static and dynamic osmo-response.</title>
        <authorList>
            <person name="Becker E.A."/>
            <person name="Seitzer P.M."/>
            <person name="Tritt A."/>
            <person name="Larsen D."/>
            <person name="Krusor M."/>
            <person name="Yao A.I."/>
            <person name="Wu D."/>
            <person name="Madern D."/>
            <person name="Eisen J.A."/>
            <person name="Darling A.E."/>
            <person name="Facciotti M.T."/>
        </authorList>
    </citation>
    <scope>NUCLEOTIDE SEQUENCE [LARGE SCALE GENOMIC DNA]</scope>
    <source>
        <strain evidence="2 3">ATCC BAA-897</strain>
    </source>
</reference>
<dbReference type="AlphaFoldDB" id="M0HZW3"/>
<feature type="compositionally biased region" description="Basic residues" evidence="1">
    <location>
        <begin position="1"/>
        <end position="11"/>
    </location>
</feature>
<gene>
    <name evidence="2" type="ORF">C441_17444</name>
</gene>
<feature type="region of interest" description="Disordered" evidence="1">
    <location>
        <begin position="1"/>
        <end position="21"/>
    </location>
</feature>
<evidence type="ECO:0000313" key="3">
    <source>
        <dbReference type="Proteomes" id="UP000011508"/>
    </source>
</evidence>
<organism evidence="2 3">
    <name type="scientific">Haloferax sulfurifontis ATCC BAA-897</name>
    <dbReference type="NCBI Taxonomy" id="662480"/>
    <lineage>
        <taxon>Archaea</taxon>
        <taxon>Methanobacteriati</taxon>
        <taxon>Methanobacteriota</taxon>
        <taxon>Stenosarchaea group</taxon>
        <taxon>Halobacteria</taxon>
        <taxon>Halobacteriales</taxon>
        <taxon>Haloferacaceae</taxon>
        <taxon>Haloferax</taxon>
    </lineage>
</organism>
<accession>M0HZW3</accession>
<evidence type="ECO:0000256" key="1">
    <source>
        <dbReference type="SAM" id="MobiDB-lite"/>
    </source>
</evidence>